<protein>
    <submittedName>
        <fullName evidence="2">Uncharacterized protein</fullName>
    </submittedName>
</protein>
<dbReference type="Proteomes" id="UP000732378">
    <property type="component" value="Unassembled WGS sequence"/>
</dbReference>
<name>A0ABS2MA75_9ACTN</name>
<evidence type="ECO:0000313" key="2">
    <source>
        <dbReference type="EMBL" id="MBM7508092.1"/>
    </source>
</evidence>
<keyword evidence="1" id="KW-0812">Transmembrane</keyword>
<gene>
    <name evidence="2" type="ORF">JOE61_001906</name>
</gene>
<dbReference type="InterPro" id="IPR008993">
    <property type="entry name" value="TIMP-like_OB-fold"/>
</dbReference>
<keyword evidence="3" id="KW-1185">Reference proteome</keyword>
<organism evidence="2 3">
    <name type="scientific">Nocardioides salarius</name>
    <dbReference type="NCBI Taxonomy" id="374513"/>
    <lineage>
        <taxon>Bacteria</taxon>
        <taxon>Bacillati</taxon>
        <taxon>Actinomycetota</taxon>
        <taxon>Actinomycetes</taxon>
        <taxon>Propionibacteriales</taxon>
        <taxon>Nocardioidaceae</taxon>
        <taxon>Nocardioides</taxon>
    </lineage>
</organism>
<dbReference type="EMBL" id="JAFBBZ010000001">
    <property type="protein sequence ID" value="MBM7508092.1"/>
    <property type="molecule type" value="Genomic_DNA"/>
</dbReference>
<evidence type="ECO:0000313" key="3">
    <source>
        <dbReference type="Proteomes" id="UP000732378"/>
    </source>
</evidence>
<reference evidence="2 3" key="1">
    <citation type="submission" date="2021-01" db="EMBL/GenBank/DDBJ databases">
        <title>Sequencing the genomes of 1000 actinobacteria strains.</title>
        <authorList>
            <person name="Klenk H.-P."/>
        </authorList>
    </citation>
    <scope>NUCLEOTIDE SEQUENCE [LARGE SCALE GENOMIC DNA]</scope>
    <source>
        <strain evidence="2 3">DSM 18239</strain>
    </source>
</reference>
<keyword evidence="1" id="KW-0472">Membrane</keyword>
<dbReference type="RefSeq" id="WP_193670869.1">
    <property type="nucleotide sequence ID" value="NZ_JACDTV010000020.1"/>
</dbReference>
<dbReference type="Gene3D" id="2.40.50.120">
    <property type="match status" value="1"/>
</dbReference>
<evidence type="ECO:0000256" key="1">
    <source>
        <dbReference type="SAM" id="Phobius"/>
    </source>
</evidence>
<keyword evidence="1" id="KW-1133">Transmembrane helix</keyword>
<sequence length="221" mass="22852">MPSPRRLTARPSGPFAVVGSLVLAALLGSGLLLGAGALLTPAGATGERCDSDTSVSSQARQAQAVFSGTVVSSSAERRSGGQRGVELTHQVAVDLVYKGTSRVTEVEVEVVTTRSSGGCDLGRLQDEESYVFFVSADPETEGRFVAAGDSGTATRDAALVRDIEEIFPNPSPPVAAEPPAAQFERLDLDEPTPLPRALAPGAAMVLVGGLGLVLARRLARR</sequence>
<feature type="transmembrane region" description="Helical" evidence="1">
    <location>
        <begin position="197"/>
        <end position="215"/>
    </location>
</feature>
<proteinExistence type="predicted"/>
<accession>A0ABS2MA75</accession>
<comment type="caution">
    <text evidence="2">The sequence shown here is derived from an EMBL/GenBank/DDBJ whole genome shotgun (WGS) entry which is preliminary data.</text>
</comment>